<gene>
    <name evidence="2" type="ORF">J2S57_005207</name>
</gene>
<proteinExistence type="predicted"/>
<evidence type="ECO:0000313" key="2">
    <source>
        <dbReference type="EMBL" id="MDP9829458.1"/>
    </source>
</evidence>
<accession>A0ABT9P9V1</accession>
<sequence>MAVRVKRDARIYHSPSCTFHDLEAGQIVEGDLANYLEQNAGEIVEPHGDGPTLAEGETGPGHQTGIGTDPVLTADAYTSPLSYENALQRAGAATFSPDESLPPGTPDPVQLAQDGRSAMATTVPVTVEVDPNAVGVPGAGNPVRARTQVEGRQPSGSNIVSENGSSDGAGVVVVPMEAQSSVLVEPVTGATVSQSAPLIEGAATPATAVDGEQTGGAESAGVEVDSPAAFDPAEHSGPQVIQYAKDHPEQRERLLQAERDGKSRSTVLSALAD</sequence>
<dbReference type="Proteomes" id="UP001235712">
    <property type="component" value="Unassembled WGS sequence"/>
</dbReference>
<dbReference type="RefSeq" id="WP_307247664.1">
    <property type="nucleotide sequence ID" value="NZ_JAUSQZ010000001.1"/>
</dbReference>
<name>A0ABT9P9V1_9ACTN</name>
<evidence type="ECO:0000256" key="1">
    <source>
        <dbReference type="SAM" id="MobiDB-lite"/>
    </source>
</evidence>
<protein>
    <submittedName>
        <fullName evidence="2">Uncharacterized protein</fullName>
    </submittedName>
</protein>
<evidence type="ECO:0000313" key="3">
    <source>
        <dbReference type="Proteomes" id="UP001235712"/>
    </source>
</evidence>
<organism evidence="2 3">
    <name type="scientific">Kineosporia succinea</name>
    <dbReference type="NCBI Taxonomy" id="84632"/>
    <lineage>
        <taxon>Bacteria</taxon>
        <taxon>Bacillati</taxon>
        <taxon>Actinomycetota</taxon>
        <taxon>Actinomycetes</taxon>
        <taxon>Kineosporiales</taxon>
        <taxon>Kineosporiaceae</taxon>
        <taxon>Kineosporia</taxon>
    </lineage>
</organism>
<reference evidence="2 3" key="1">
    <citation type="submission" date="2023-07" db="EMBL/GenBank/DDBJ databases">
        <title>Sequencing the genomes of 1000 actinobacteria strains.</title>
        <authorList>
            <person name="Klenk H.-P."/>
        </authorList>
    </citation>
    <scope>NUCLEOTIDE SEQUENCE [LARGE SCALE GENOMIC DNA]</scope>
    <source>
        <strain evidence="2 3">DSM 44388</strain>
    </source>
</reference>
<feature type="region of interest" description="Disordered" evidence="1">
    <location>
        <begin position="43"/>
        <end position="65"/>
    </location>
</feature>
<feature type="region of interest" description="Disordered" evidence="1">
    <location>
        <begin position="209"/>
        <end position="240"/>
    </location>
</feature>
<comment type="caution">
    <text evidence="2">The sequence shown here is derived from an EMBL/GenBank/DDBJ whole genome shotgun (WGS) entry which is preliminary data.</text>
</comment>
<dbReference type="EMBL" id="JAUSQZ010000001">
    <property type="protein sequence ID" value="MDP9829458.1"/>
    <property type="molecule type" value="Genomic_DNA"/>
</dbReference>
<keyword evidence="3" id="KW-1185">Reference proteome</keyword>